<accession>A0A813LFG4</accession>
<keyword evidence="1" id="KW-0812">Transmembrane</keyword>
<dbReference type="AlphaFoldDB" id="A0A813LFG4"/>
<reference evidence="2" key="1">
    <citation type="submission" date="2021-02" db="EMBL/GenBank/DDBJ databases">
        <authorList>
            <person name="Dougan E. K."/>
            <person name="Rhodes N."/>
            <person name="Thang M."/>
            <person name="Chan C."/>
        </authorList>
    </citation>
    <scope>NUCLEOTIDE SEQUENCE</scope>
</reference>
<sequence>MKIGVDSMHPSPARNKQVVVVAVVIVDVVVGGGVFVIVAVVVAVVVDVAVVVVVIVVVFVVVVAVLGCTVPCDRSVARSSQTVGKAAVLNRDTEGLNTAFRMPWERGGTNLSLKRCQTLAAQ</sequence>
<keyword evidence="1" id="KW-1133">Transmembrane helix</keyword>
<evidence type="ECO:0000256" key="1">
    <source>
        <dbReference type="SAM" id="Phobius"/>
    </source>
</evidence>
<keyword evidence="1" id="KW-0472">Membrane</keyword>
<evidence type="ECO:0000313" key="3">
    <source>
        <dbReference type="Proteomes" id="UP000626109"/>
    </source>
</evidence>
<feature type="transmembrane region" description="Helical" evidence="1">
    <location>
        <begin position="18"/>
        <end position="42"/>
    </location>
</feature>
<proteinExistence type="predicted"/>
<comment type="caution">
    <text evidence="2">The sequence shown here is derived from an EMBL/GenBank/DDBJ whole genome shotgun (WGS) entry which is preliminary data.</text>
</comment>
<name>A0A813LFG4_POLGL</name>
<protein>
    <submittedName>
        <fullName evidence="2">Uncharacterized protein</fullName>
    </submittedName>
</protein>
<dbReference type="Proteomes" id="UP000626109">
    <property type="component" value="Unassembled WGS sequence"/>
</dbReference>
<feature type="transmembrane region" description="Helical" evidence="1">
    <location>
        <begin position="48"/>
        <end position="70"/>
    </location>
</feature>
<evidence type="ECO:0000313" key="2">
    <source>
        <dbReference type="EMBL" id="CAE8726587.1"/>
    </source>
</evidence>
<organism evidence="2 3">
    <name type="scientific">Polarella glacialis</name>
    <name type="common">Dinoflagellate</name>
    <dbReference type="NCBI Taxonomy" id="89957"/>
    <lineage>
        <taxon>Eukaryota</taxon>
        <taxon>Sar</taxon>
        <taxon>Alveolata</taxon>
        <taxon>Dinophyceae</taxon>
        <taxon>Suessiales</taxon>
        <taxon>Suessiaceae</taxon>
        <taxon>Polarella</taxon>
    </lineage>
</organism>
<dbReference type="EMBL" id="CAJNNW010035246">
    <property type="protein sequence ID" value="CAE8726587.1"/>
    <property type="molecule type" value="Genomic_DNA"/>
</dbReference>
<gene>
    <name evidence="2" type="ORF">PGLA2088_LOCUS44537</name>
</gene>